<sequence>MQEINNHVHSTYSFSPYEPSEIPAKAKAAGLGTVGIMDHDSVSGCAEFLDAARETGIAATAGCEVRVNMDGTSVEGRKTNNPDEPNISYIALHGIPRSQFAAVEEFLKPVHDARICRDRKEVQTLNGILQERGAPTLDFNADVVSISKAEQGGSITERHILYALSLKLINAFGKGERLVGFVEERMQIPIPGKLKEMLLDLDNPHYAYDLLGVFKSTLVPEFFIPSGKDECLNVQDVVDFANSIGAIPAYAYLGDVGESPTGDKKAEKFEDDFLDELVAELKKIGFKAITYMPPRNTKEQMVRLQKLCKENELMEISGVDINSSRQSFNCPILLEPEFKHLADAAYALIAHEKLASEVPNLGIFHPENPNSFQTLEERIAFYADIGKRMDHTQPEKAVELI</sequence>
<protein>
    <submittedName>
        <fullName evidence="2">PHP domain-containing protein</fullName>
    </submittedName>
</protein>
<accession>A0A6P1M591</accession>
<dbReference type="GO" id="GO:0003824">
    <property type="term" value="F:catalytic activity"/>
    <property type="evidence" value="ECO:0007669"/>
    <property type="project" value="InterPro"/>
</dbReference>
<name>A0A6P1M591_9BACT</name>
<dbReference type="KEGG" id="taer:GT409_11015"/>
<evidence type="ECO:0000313" key="3">
    <source>
        <dbReference type="Proteomes" id="UP000464954"/>
    </source>
</evidence>
<reference evidence="2 3" key="1">
    <citation type="submission" date="2020-01" db="EMBL/GenBank/DDBJ databases">
        <title>Ponticoccus aerotolerans gen. nov., sp. nov., an anaerobic bacterium and proposal of Ponticoccusceae fam. nov., Ponticoccusles ord. nov. and Ponticoccuse classis nov. in the phylum Kiritimatiellaeota.</title>
        <authorList>
            <person name="Zhou L.Y."/>
            <person name="Du Z.J."/>
        </authorList>
    </citation>
    <scope>NUCLEOTIDE SEQUENCE [LARGE SCALE GENOMIC DNA]</scope>
    <source>
        <strain evidence="2 3">S-5007</strain>
    </source>
</reference>
<dbReference type="InterPro" id="IPR016195">
    <property type="entry name" value="Pol/histidinol_Pase-like"/>
</dbReference>
<feature type="domain" description="Polymerase/histidinol phosphatase N-terminal" evidence="1">
    <location>
        <begin position="4"/>
        <end position="69"/>
    </location>
</feature>
<dbReference type="RefSeq" id="WP_160629140.1">
    <property type="nucleotide sequence ID" value="NZ_CP047593.1"/>
</dbReference>
<dbReference type="Pfam" id="PF02811">
    <property type="entry name" value="PHP"/>
    <property type="match status" value="1"/>
</dbReference>
<dbReference type="Proteomes" id="UP000464954">
    <property type="component" value="Chromosome"/>
</dbReference>
<keyword evidence="3" id="KW-1185">Reference proteome</keyword>
<dbReference type="SMART" id="SM00481">
    <property type="entry name" value="POLIIIAc"/>
    <property type="match status" value="1"/>
</dbReference>
<dbReference type="InterPro" id="IPR004013">
    <property type="entry name" value="PHP_dom"/>
</dbReference>
<dbReference type="Gene3D" id="3.20.20.140">
    <property type="entry name" value="Metal-dependent hydrolases"/>
    <property type="match status" value="2"/>
</dbReference>
<dbReference type="AlphaFoldDB" id="A0A6P1M591"/>
<organism evidence="2 3">
    <name type="scientific">Tichowtungia aerotolerans</name>
    <dbReference type="NCBI Taxonomy" id="2697043"/>
    <lineage>
        <taxon>Bacteria</taxon>
        <taxon>Pseudomonadati</taxon>
        <taxon>Kiritimatiellota</taxon>
        <taxon>Tichowtungiia</taxon>
        <taxon>Tichowtungiales</taxon>
        <taxon>Tichowtungiaceae</taxon>
        <taxon>Tichowtungia</taxon>
    </lineage>
</organism>
<dbReference type="InterPro" id="IPR003141">
    <property type="entry name" value="Pol/His_phosphatase_N"/>
</dbReference>
<evidence type="ECO:0000313" key="2">
    <source>
        <dbReference type="EMBL" id="QHI69959.1"/>
    </source>
</evidence>
<dbReference type="EMBL" id="CP047593">
    <property type="protein sequence ID" value="QHI69959.1"/>
    <property type="molecule type" value="Genomic_DNA"/>
</dbReference>
<proteinExistence type="predicted"/>
<evidence type="ECO:0000259" key="1">
    <source>
        <dbReference type="SMART" id="SM00481"/>
    </source>
</evidence>
<dbReference type="SUPFAM" id="SSF89550">
    <property type="entry name" value="PHP domain-like"/>
    <property type="match status" value="1"/>
</dbReference>
<gene>
    <name evidence="2" type="ORF">GT409_11015</name>
</gene>